<protein>
    <submittedName>
        <fullName evidence="2">Uncharacterized protein</fullName>
    </submittedName>
</protein>
<feature type="transmembrane region" description="Helical" evidence="1">
    <location>
        <begin position="232"/>
        <end position="251"/>
    </location>
</feature>
<feature type="transmembrane region" description="Helical" evidence="1">
    <location>
        <begin position="100"/>
        <end position="119"/>
    </location>
</feature>
<keyword evidence="3" id="KW-1185">Reference proteome</keyword>
<dbReference type="Proteomes" id="UP001470230">
    <property type="component" value="Unassembled WGS sequence"/>
</dbReference>
<feature type="transmembrane region" description="Helical" evidence="1">
    <location>
        <begin position="436"/>
        <end position="458"/>
    </location>
</feature>
<feature type="transmembrane region" description="Helical" evidence="1">
    <location>
        <begin position="388"/>
        <end position="410"/>
    </location>
</feature>
<keyword evidence="1" id="KW-0472">Membrane</keyword>
<sequence length="467" mass="52793">MVYFIEFFKSLFDIGNSAGSLISEAVTLFKTFQKLSAPKVFSTKFSKECTDMFRWANKIIEYISNAIKTVPLSEYELFCIYTFIFPISIIIFISCSIVKFLFLVIFTLFAGFFALGLGISSCFVDDTVDIMPAIMGGMYSFVMIIIIIVLICCKCFFNDGSEKAKGSSALLAFMASITVFYILMVPIMLPRWKLAKIISIIVSIIAFICIMVYFSSVCCHFQHKLIKIQQKVNGFLITCLPLFIIPSTETFSDLIEGAYSGSYAIIFSYIYNSIIVPLALIIAMIILRHPNITEKYTIPNCCGASFYYFFELFDYMKQIGYAFAAINDVLWACLLIEIVWIVLVFAFRPYRNISEYSLSAGNSLIIIITNSAIIYSNDHNSKPFSFGISVFFLVLACIPAIVALYLYFIFDFSSDDDLSISSDFSFSDEHSPGIKLGMVVVFMAPISWFCYGLNFTYLDKTAKISYI</sequence>
<reference evidence="2 3" key="1">
    <citation type="submission" date="2024-04" db="EMBL/GenBank/DDBJ databases">
        <title>Tritrichomonas musculus Genome.</title>
        <authorList>
            <person name="Alves-Ferreira E."/>
            <person name="Grigg M."/>
            <person name="Lorenzi H."/>
            <person name="Galac M."/>
        </authorList>
    </citation>
    <scope>NUCLEOTIDE SEQUENCE [LARGE SCALE GENOMIC DNA]</scope>
    <source>
        <strain evidence="2 3">EAF2021</strain>
    </source>
</reference>
<feature type="transmembrane region" description="Helical" evidence="1">
    <location>
        <begin position="263"/>
        <end position="287"/>
    </location>
</feature>
<feature type="transmembrane region" description="Helical" evidence="1">
    <location>
        <begin position="75"/>
        <end position="93"/>
    </location>
</feature>
<dbReference type="EMBL" id="JAPFFF010000010">
    <property type="protein sequence ID" value="KAK8880772.1"/>
    <property type="molecule type" value="Genomic_DNA"/>
</dbReference>
<feature type="transmembrane region" description="Helical" evidence="1">
    <location>
        <begin position="329"/>
        <end position="350"/>
    </location>
</feature>
<accession>A0ABR2JRC0</accession>
<evidence type="ECO:0000313" key="2">
    <source>
        <dbReference type="EMBL" id="KAK8880772.1"/>
    </source>
</evidence>
<comment type="caution">
    <text evidence="2">The sequence shown here is derived from an EMBL/GenBank/DDBJ whole genome shotgun (WGS) entry which is preliminary data.</text>
</comment>
<keyword evidence="1" id="KW-1133">Transmembrane helix</keyword>
<feature type="transmembrane region" description="Helical" evidence="1">
    <location>
        <begin position="169"/>
        <end position="189"/>
    </location>
</feature>
<name>A0ABR2JRC0_9EUKA</name>
<organism evidence="2 3">
    <name type="scientific">Tritrichomonas musculus</name>
    <dbReference type="NCBI Taxonomy" id="1915356"/>
    <lineage>
        <taxon>Eukaryota</taxon>
        <taxon>Metamonada</taxon>
        <taxon>Parabasalia</taxon>
        <taxon>Tritrichomonadida</taxon>
        <taxon>Tritrichomonadidae</taxon>
        <taxon>Tritrichomonas</taxon>
    </lineage>
</organism>
<feature type="transmembrane region" description="Helical" evidence="1">
    <location>
        <begin position="356"/>
        <end position="376"/>
    </location>
</feature>
<evidence type="ECO:0000313" key="3">
    <source>
        <dbReference type="Proteomes" id="UP001470230"/>
    </source>
</evidence>
<evidence type="ECO:0000256" key="1">
    <source>
        <dbReference type="SAM" id="Phobius"/>
    </source>
</evidence>
<proteinExistence type="predicted"/>
<feature type="transmembrane region" description="Helical" evidence="1">
    <location>
        <begin position="139"/>
        <end position="157"/>
    </location>
</feature>
<keyword evidence="1" id="KW-0812">Transmembrane</keyword>
<gene>
    <name evidence="2" type="ORF">M9Y10_003460</name>
</gene>
<feature type="transmembrane region" description="Helical" evidence="1">
    <location>
        <begin position="195"/>
        <end position="220"/>
    </location>
</feature>